<gene>
    <name evidence="2" type="ORF">UFOVP953_6</name>
</gene>
<evidence type="ECO:0000313" key="2">
    <source>
        <dbReference type="EMBL" id="CAB4172802.1"/>
    </source>
</evidence>
<feature type="coiled-coil region" evidence="1">
    <location>
        <begin position="28"/>
        <end position="55"/>
    </location>
</feature>
<proteinExistence type="predicted"/>
<sequence>MTWVTAAVIGGSAALNAYTASKQADAAKQAAQMQADAANRAMEIQQAQFDRINEQQRPQRELGYKGVSQISDMMPYLTKQFGPQDLQAGLAPNYDFMLSQGQGLNAAKANQAGGMIGGNALQGLNQFTQDYAQNAYQNAFNNYQTGQTNIYNRLAGIAGIGQTAQGAVNAAGSNLANNLSSLGVGSAAATGSGLIGAANAYSNAGSNIANNATLASLMYKPAVTPQGQTITNQSAVGAAGGLSGLPSDWSNGGTGLQLRTG</sequence>
<accession>A0A6J5PNP3</accession>
<reference evidence="2" key="1">
    <citation type="submission" date="2020-05" db="EMBL/GenBank/DDBJ databases">
        <authorList>
            <person name="Chiriac C."/>
            <person name="Salcher M."/>
            <person name="Ghai R."/>
            <person name="Kavagutti S V."/>
        </authorList>
    </citation>
    <scope>NUCLEOTIDE SEQUENCE</scope>
</reference>
<name>A0A6J5PNP3_9CAUD</name>
<dbReference type="EMBL" id="LR796899">
    <property type="protein sequence ID" value="CAB4172802.1"/>
    <property type="molecule type" value="Genomic_DNA"/>
</dbReference>
<evidence type="ECO:0008006" key="3">
    <source>
        <dbReference type="Google" id="ProtNLM"/>
    </source>
</evidence>
<organism evidence="2">
    <name type="scientific">uncultured Caudovirales phage</name>
    <dbReference type="NCBI Taxonomy" id="2100421"/>
    <lineage>
        <taxon>Viruses</taxon>
        <taxon>Duplodnaviria</taxon>
        <taxon>Heunggongvirae</taxon>
        <taxon>Uroviricota</taxon>
        <taxon>Caudoviricetes</taxon>
        <taxon>Peduoviridae</taxon>
        <taxon>Maltschvirus</taxon>
        <taxon>Maltschvirus maltsch</taxon>
    </lineage>
</organism>
<keyword evidence="1" id="KW-0175">Coiled coil</keyword>
<evidence type="ECO:0000256" key="1">
    <source>
        <dbReference type="SAM" id="Coils"/>
    </source>
</evidence>
<protein>
    <recommendedName>
        <fullName evidence="3">DNA transfer protein</fullName>
    </recommendedName>
</protein>